<organism evidence="2 3">
    <name type="scientific">Plakobranchus ocellatus</name>
    <dbReference type="NCBI Taxonomy" id="259542"/>
    <lineage>
        <taxon>Eukaryota</taxon>
        <taxon>Metazoa</taxon>
        <taxon>Spiralia</taxon>
        <taxon>Lophotrochozoa</taxon>
        <taxon>Mollusca</taxon>
        <taxon>Gastropoda</taxon>
        <taxon>Heterobranchia</taxon>
        <taxon>Euthyneura</taxon>
        <taxon>Panpulmonata</taxon>
        <taxon>Sacoglossa</taxon>
        <taxon>Placobranchoidea</taxon>
        <taxon>Plakobranchidae</taxon>
        <taxon>Plakobranchus</taxon>
    </lineage>
</organism>
<gene>
    <name evidence="2" type="ORF">PoB_007389900</name>
</gene>
<dbReference type="AlphaFoldDB" id="A0AAV4DT42"/>
<evidence type="ECO:0000313" key="3">
    <source>
        <dbReference type="Proteomes" id="UP000735302"/>
    </source>
</evidence>
<evidence type="ECO:0000313" key="2">
    <source>
        <dbReference type="EMBL" id="GFO47394.1"/>
    </source>
</evidence>
<keyword evidence="3" id="KW-1185">Reference proteome</keyword>
<dbReference type="Proteomes" id="UP000735302">
    <property type="component" value="Unassembled WGS sequence"/>
</dbReference>
<keyword evidence="1" id="KW-0732">Signal</keyword>
<feature type="signal peptide" evidence="1">
    <location>
        <begin position="1"/>
        <end position="23"/>
    </location>
</feature>
<accession>A0AAV4DT42</accession>
<sequence length="108" mass="12391">MTPRCLPATNFFSLLVCWPGIRTRVHLGSNPTPNHFGQLNALSLGIFTPYEATFHSFCSISSENCYQLFRLVALGLLFSYCHLWRVCLEDHRLKNPQILWRQSPLALP</sequence>
<name>A0AAV4DT42_9GAST</name>
<dbReference type="EMBL" id="BLXT01008305">
    <property type="protein sequence ID" value="GFO47394.1"/>
    <property type="molecule type" value="Genomic_DNA"/>
</dbReference>
<feature type="chain" id="PRO_5043708143" description="Secreted protein" evidence="1">
    <location>
        <begin position="24"/>
        <end position="108"/>
    </location>
</feature>
<evidence type="ECO:0000256" key="1">
    <source>
        <dbReference type="SAM" id="SignalP"/>
    </source>
</evidence>
<protein>
    <recommendedName>
        <fullName evidence="4">Secreted protein</fullName>
    </recommendedName>
</protein>
<evidence type="ECO:0008006" key="4">
    <source>
        <dbReference type="Google" id="ProtNLM"/>
    </source>
</evidence>
<comment type="caution">
    <text evidence="2">The sequence shown here is derived from an EMBL/GenBank/DDBJ whole genome shotgun (WGS) entry which is preliminary data.</text>
</comment>
<proteinExistence type="predicted"/>
<reference evidence="2 3" key="1">
    <citation type="journal article" date="2021" name="Elife">
        <title>Chloroplast acquisition without the gene transfer in kleptoplastic sea slugs, Plakobranchus ocellatus.</title>
        <authorList>
            <person name="Maeda T."/>
            <person name="Takahashi S."/>
            <person name="Yoshida T."/>
            <person name="Shimamura S."/>
            <person name="Takaki Y."/>
            <person name="Nagai Y."/>
            <person name="Toyoda A."/>
            <person name="Suzuki Y."/>
            <person name="Arimoto A."/>
            <person name="Ishii H."/>
            <person name="Satoh N."/>
            <person name="Nishiyama T."/>
            <person name="Hasebe M."/>
            <person name="Maruyama T."/>
            <person name="Minagawa J."/>
            <person name="Obokata J."/>
            <person name="Shigenobu S."/>
        </authorList>
    </citation>
    <scope>NUCLEOTIDE SEQUENCE [LARGE SCALE GENOMIC DNA]</scope>
</reference>